<name>A0AAW1UBJ9_9CUCU</name>
<dbReference type="Proteomes" id="UP001431783">
    <property type="component" value="Unassembled WGS sequence"/>
</dbReference>
<evidence type="ECO:0000313" key="3">
    <source>
        <dbReference type="EMBL" id="KAK9881006.1"/>
    </source>
</evidence>
<dbReference type="EMBL" id="JARQZJ010000067">
    <property type="protein sequence ID" value="KAK9881006.1"/>
    <property type="molecule type" value="Genomic_DNA"/>
</dbReference>
<evidence type="ECO:0000313" key="4">
    <source>
        <dbReference type="Proteomes" id="UP001431783"/>
    </source>
</evidence>
<dbReference type="AlphaFoldDB" id="A0AAW1UBJ9"/>
<feature type="region of interest" description="Disordered" evidence="1">
    <location>
        <begin position="1"/>
        <end position="75"/>
    </location>
</feature>
<keyword evidence="4" id="KW-1185">Reference proteome</keyword>
<keyword evidence="2" id="KW-0472">Membrane</keyword>
<reference evidence="3 4" key="1">
    <citation type="submission" date="2023-03" db="EMBL/GenBank/DDBJ databases">
        <title>Genome insight into feeding habits of ladybird beetles.</title>
        <authorList>
            <person name="Li H.-S."/>
            <person name="Huang Y.-H."/>
            <person name="Pang H."/>
        </authorList>
    </citation>
    <scope>NUCLEOTIDE SEQUENCE [LARGE SCALE GENOMIC DNA]</scope>
    <source>
        <strain evidence="3">SYSU_2023b</strain>
        <tissue evidence="3">Whole body</tissue>
    </source>
</reference>
<organism evidence="3 4">
    <name type="scientific">Henosepilachna vigintioctopunctata</name>
    <dbReference type="NCBI Taxonomy" id="420089"/>
    <lineage>
        <taxon>Eukaryota</taxon>
        <taxon>Metazoa</taxon>
        <taxon>Ecdysozoa</taxon>
        <taxon>Arthropoda</taxon>
        <taxon>Hexapoda</taxon>
        <taxon>Insecta</taxon>
        <taxon>Pterygota</taxon>
        <taxon>Neoptera</taxon>
        <taxon>Endopterygota</taxon>
        <taxon>Coleoptera</taxon>
        <taxon>Polyphaga</taxon>
        <taxon>Cucujiformia</taxon>
        <taxon>Coccinelloidea</taxon>
        <taxon>Coccinellidae</taxon>
        <taxon>Epilachninae</taxon>
        <taxon>Epilachnini</taxon>
        <taxon>Henosepilachna</taxon>
    </lineage>
</organism>
<gene>
    <name evidence="3" type="ORF">WA026_014349</name>
</gene>
<evidence type="ECO:0000256" key="1">
    <source>
        <dbReference type="SAM" id="MobiDB-lite"/>
    </source>
</evidence>
<protein>
    <submittedName>
        <fullName evidence="3">Uncharacterized protein</fullName>
    </submittedName>
</protein>
<proteinExistence type="predicted"/>
<feature type="transmembrane region" description="Helical" evidence="2">
    <location>
        <begin position="222"/>
        <end position="245"/>
    </location>
</feature>
<accession>A0AAW1UBJ9</accession>
<feature type="compositionally biased region" description="Polar residues" evidence="1">
    <location>
        <begin position="20"/>
        <end position="45"/>
    </location>
</feature>
<feature type="compositionally biased region" description="Basic and acidic residues" evidence="1">
    <location>
        <begin position="1"/>
        <end position="19"/>
    </location>
</feature>
<comment type="caution">
    <text evidence="3">The sequence shown here is derived from an EMBL/GenBank/DDBJ whole genome shotgun (WGS) entry which is preliminary data.</text>
</comment>
<keyword evidence="2" id="KW-0812">Transmembrane</keyword>
<sequence length="392" mass="44425">MKLKENEKKHSASDNKDSVQKSVTNTHFPPTFSNESSTKISSKPESTNRQRSTEPVDTTIMPKNPHKVNIDSKGTTTISNNDFVINVSPTMESTSPIYNTKEQYREPSNRNEEEDKLQNLDILPILTSRSTSTSVSIDQDSSARKRNKIMLFSAENPATKSTPIMNFIENGLYTTPSIEIRTPLEDIPDFRQKKEEDNYLSDEISGEFNYSSTDNGSLVTHVSIAVFTTFILVMIMTLMVLVHYYTRRRRKRTSKITSEHHQNYSGGPTVSVYTHSIFHTPLPDPPTFENPVFASPTDNSLDHRTFQTHLVCSLKFPGHHPLEEKEYTYDHPPSTGSYRAASIPEPPDSNEAITAEPLYDEIPSNNKEINKTIQQPYKSSCIYVNTCGRTKF</sequence>
<keyword evidence="2" id="KW-1133">Transmembrane helix</keyword>
<evidence type="ECO:0000256" key="2">
    <source>
        <dbReference type="SAM" id="Phobius"/>
    </source>
</evidence>